<feature type="compositionally biased region" description="Basic and acidic residues" evidence="1">
    <location>
        <begin position="1383"/>
        <end position="1395"/>
    </location>
</feature>
<feature type="region of interest" description="Disordered" evidence="1">
    <location>
        <begin position="382"/>
        <end position="402"/>
    </location>
</feature>
<feature type="compositionally biased region" description="Basic and acidic residues" evidence="1">
    <location>
        <begin position="105"/>
        <end position="114"/>
    </location>
</feature>
<feature type="region of interest" description="Disordered" evidence="1">
    <location>
        <begin position="1003"/>
        <end position="1064"/>
    </location>
</feature>
<feature type="region of interest" description="Disordered" evidence="1">
    <location>
        <begin position="931"/>
        <end position="970"/>
    </location>
</feature>
<feature type="region of interest" description="Disordered" evidence="1">
    <location>
        <begin position="205"/>
        <end position="235"/>
    </location>
</feature>
<feature type="region of interest" description="Disordered" evidence="1">
    <location>
        <begin position="1"/>
        <end position="21"/>
    </location>
</feature>
<feature type="region of interest" description="Disordered" evidence="1">
    <location>
        <begin position="1079"/>
        <end position="1122"/>
    </location>
</feature>
<organism evidence="2 3">
    <name type="scientific">Porcisia hertigi</name>
    <dbReference type="NCBI Taxonomy" id="2761500"/>
    <lineage>
        <taxon>Eukaryota</taxon>
        <taxon>Discoba</taxon>
        <taxon>Euglenozoa</taxon>
        <taxon>Kinetoplastea</taxon>
        <taxon>Metakinetoplastina</taxon>
        <taxon>Trypanosomatida</taxon>
        <taxon>Trypanosomatidae</taxon>
        <taxon>Leishmaniinae</taxon>
        <taxon>Porcisia</taxon>
    </lineage>
</organism>
<feature type="region of interest" description="Disordered" evidence="1">
    <location>
        <begin position="847"/>
        <end position="891"/>
    </location>
</feature>
<feature type="region of interest" description="Disordered" evidence="1">
    <location>
        <begin position="1243"/>
        <end position="1277"/>
    </location>
</feature>
<accession>A0A836IJZ7</accession>
<feature type="region of interest" description="Disordered" evidence="1">
    <location>
        <begin position="275"/>
        <end position="303"/>
    </location>
</feature>
<name>A0A836IJZ7_9TRYP</name>
<feature type="region of interest" description="Disordered" evidence="1">
    <location>
        <begin position="1899"/>
        <end position="1960"/>
    </location>
</feature>
<feature type="compositionally biased region" description="Low complexity" evidence="1">
    <location>
        <begin position="217"/>
        <end position="232"/>
    </location>
</feature>
<feature type="compositionally biased region" description="Basic and acidic residues" evidence="1">
    <location>
        <begin position="1016"/>
        <end position="1027"/>
    </location>
</feature>
<dbReference type="Proteomes" id="UP000674318">
    <property type="component" value="Chromosome 32"/>
</dbReference>
<feature type="region of interest" description="Disordered" evidence="1">
    <location>
        <begin position="1625"/>
        <end position="1663"/>
    </location>
</feature>
<feature type="compositionally biased region" description="Basic and acidic residues" evidence="1">
    <location>
        <begin position="294"/>
        <end position="303"/>
    </location>
</feature>
<dbReference type="GeneID" id="94288706"/>
<keyword evidence="3" id="KW-1185">Reference proteome</keyword>
<sequence length="2543" mass="269691">MRCRSSYALHGTPSVSPEDAANGCYVFSPSPETPSSRASVMDCVNEFDYHAASNGYSASMQPSPHSASRMADTRGTAEASYIGAARPRLPTRGAQHRSVTASTDHSTRAAHSVDTHGLMDGVVTSSTASQSSRFYGVPSSRKLDNITPYCLQGSYLLLAQASDIPVDHPAVVAGEGTCEYPSEGARALSSTANITGIDTFPAAAVTPPSPSCPPACPANARQPLSSSTSSTTALGQARNSDVAALRSHLNALLLQQASFPTMGAASHRDVIAHNVKDTGNSSGDTPYSPPPHHPGSDSRRRYNEALPDRPSMRAAHFQERVSHDHGQLSTEMLSPTSRRSVSSLVTPHFSTEVTPSLGRTRELFPRGVTEHQQLPQPPLLCASGSLQNSASNRHSHSSRLSQSVRQARAQQAFETEANDLAQQLEEQLGIVFALMRQIMILDARLAPGSIDNANAAMSNSITDTEDYRESLVRQLEESEEAVVSTSLRFVEQANRHALEWINQGQYSAALQLLQRADGLLRKDAGRLFRYLPDPVELDAPTANNAVGGCAALFDNQSMVPAQQAAAAWAYANTPNLKGGPATLTSSDGGASIRPSSNRSDTNVRSMCIPFFSPSQEPRRLKATAAVEHNFGVYHFKLGEYTLAGVRFARSAAVEEELKAPGIGITYFNMAQTQHRLQQLAEALQYAEMAAEAAERQVFVARVEATQMRRRLAQGCAFQVADLPNDAHAVGSGGRAESEDAAAANASPVSRRDGNTAGTPKTVEEKALVPLWLRWRESVCFMSYVKQTHADWLDEAGLYKEAYKYYRQAHDWLITITPLAPAEVQRVQLLKQSMATMKKRVRREEVEAELYHHPVRRPSFPSGGAGSAHSLPSKGGGARASSTNHARLHQRHQRLTEALSASVPIAKGLTSPLQSTVVTSVLPHAVEVAYGRPRGPPVPHGTPCLQPPAAHPVPRPLATKHTRRRPSSASAALYSVYAPRRTSAPSLPHRHGAAGHIDVAAEQNETQGTHTQPVQKEPPRRQQKHGSERPSSGLSTRVPIPPPDRRARRRTTTESQGSASLDPSRSCLLRSLSHNHAEGSLMHTTTHSPPWATPAPSTAHQRLASQHHHAPPHEPAISTRTTAESSVGCRLAFEVEAESPEPLDDRYSESGVIDALGVGNMEKLATEVPAPASGFAATPEGGKVPAGVSNLAGSASSSLRPPFGHTTFTSRVPSDLTWCVTVLQAFLRSRCVHQTSSDAEVKGSFGEHAAGGQGGVAQSRQRPRLTSAGTAKSDSPSYAADMNRTAAAVSGVHTLRGVHQQYSLSPKSTSVEVALKAELDSSKPSSTGYCGDAELDALGRVSGRGGVGGPSLPASTSPSSAVALSVYVECRDSYAGSGSVPAGEGRRVADARHGGDNDCGALAPAAPKPSSTPVREDASGSGHGKPRSLGGKHNEGTAMAVIGKRSTSPITYESDDNDDGARRASTPEEPLESKNLVRVRHESGRASGDCTDVNVSMCAGENVATREDYAATAVPTRPYPIYHEEQGRGTKYLRNSSADDGVVCELRPPGPAGCHLAPLPVNALVAREDVSCSGDSTTLVLTGSSRDVREEGTMDTPNTLLESHADGDQDDVMTSLKVTAHKEAHHNTYKPEVSGTAAQTVASPPPGPPVAELPREEPEEPALGGVGMCDSVSVYQSKIHEVSNSALTPADATETVASAEEDSGNALKSPSQGTTSLTAHSSRRAPSLLPRVSEEKEDVDAVSDLGPLSHSEASQAPQGVAQSVDQLDNSGSAGLGQAGGTGACMCPEAASIGIPDRSRNRDVSGKADLGEPTYRALLPPPPVSSAGTENPCPPTVEDAALPRRTSTRASTFVACLRSTSGAPREEKDITGSGVMTAAAFEVDGGNGRAGEIRREKIREEVHGAGNDAPHTRSEAPVFNERRASPEKNRDPTGAHGAAVIPQRAEAQGRQITSLGEDDPPHQQCQAAVLFSPSPAWGCRESSRGDSPAMTTALSEPHADDSGSPWAGGSKNAKVATEERSAEAEETMRSRIPGEETKITAQPLATLPPRRGRTFVFVPHKALTSSLMGLTKASRPVHNDVACKEIQPTTLTTQPPASGLDTEGVEDGAAKSLLRLPGGSRTSGSLDAPLSFKEEYYYPAAIQPYLTTDDETLGRHTMSTGSTATPLMQIRESFWKSAHDRIEPRLIEGGESTVKSAQQRIVKLEASELIKVTAPGTTRSPSAAIVPQQPPRDSACVGVSGSDRALARATEDLSDAEGEKVKRLQKAQKELLSTYGINIVEDRDAPSQRTTSAPRPLEAAPDLFLLPCSSPIAGAPTAAAKAMEPADAPRERAVVSKREMEPSPPGASLVTLVPESAAAPAEVSETTVGALSQRNSTLGGGSDARFVGGVKPDAEKTTPPGEEEALAVMEGERVVEDDTIPKAGEVKGKEGVRTNARFSSFAAVSPFEHSASPPVPSLTLASPYEACLKQERLGFPAQSSCALRSVIQTLRCSGKKSTWSDLDVEEAQRRYIRDQIVQEEAATVIQQAWRACVARRQRRKLYVQW</sequence>
<feature type="compositionally biased region" description="Polar residues" evidence="1">
    <location>
        <begin position="1750"/>
        <end position="1769"/>
    </location>
</feature>
<proteinExistence type="predicted"/>
<feature type="region of interest" description="Disordered" evidence="1">
    <location>
        <begin position="1976"/>
        <end position="2037"/>
    </location>
</feature>
<dbReference type="EMBL" id="JAFJZO010000032">
    <property type="protein sequence ID" value="KAG5496303.1"/>
    <property type="molecule type" value="Genomic_DNA"/>
</dbReference>
<feature type="compositionally biased region" description="Pro residues" evidence="1">
    <location>
        <begin position="207"/>
        <end position="216"/>
    </location>
</feature>
<feature type="compositionally biased region" description="Polar residues" evidence="1">
    <location>
        <begin position="1052"/>
        <end position="1062"/>
    </location>
</feature>
<comment type="caution">
    <text evidence="2">The sequence shown here is derived from an EMBL/GenBank/DDBJ whole genome shotgun (WGS) entry which is preliminary data.</text>
</comment>
<gene>
    <name evidence="2" type="ORF">JKF63_02604</name>
</gene>
<feature type="compositionally biased region" description="Basic and acidic residues" evidence="1">
    <location>
        <begin position="1795"/>
        <end position="1808"/>
    </location>
</feature>
<dbReference type="SUPFAM" id="SSF48452">
    <property type="entry name" value="TPR-like"/>
    <property type="match status" value="1"/>
</dbReference>
<feature type="region of interest" description="Disordered" evidence="1">
    <location>
        <begin position="91"/>
        <end position="116"/>
    </location>
</feature>
<feature type="compositionally biased region" description="Low complexity" evidence="1">
    <location>
        <begin position="1082"/>
        <end position="1099"/>
    </location>
</feature>
<feature type="region of interest" description="Disordered" evidence="1">
    <location>
        <begin position="320"/>
        <end position="344"/>
    </location>
</feature>
<protein>
    <submittedName>
        <fullName evidence="2">Uncharacterized protein</fullName>
    </submittedName>
</protein>
<feature type="region of interest" description="Disordered" evidence="1">
    <location>
        <begin position="1374"/>
        <end position="1485"/>
    </location>
</feature>
<feature type="compositionally biased region" description="Polar residues" evidence="1">
    <location>
        <begin position="327"/>
        <end position="344"/>
    </location>
</feature>
<feature type="compositionally biased region" description="Polar residues" evidence="1">
    <location>
        <begin position="1705"/>
        <end position="1719"/>
    </location>
</feature>
<feature type="region of interest" description="Disordered" evidence="1">
    <location>
        <begin position="581"/>
        <end position="600"/>
    </location>
</feature>
<feature type="region of interest" description="Disordered" evidence="1">
    <location>
        <begin position="728"/>
        <end position="760"/>
    </location>
</feature>
<feature type="compositionally biased region" description="Basic and acidic residues" evidence="1">
    <location>
        <begin position="2014"/>
        <end position="2036"/>
    </location>
</feature>
<evidence type="ECO:0000313" key="2">
    <source>
        <dbReference type="EMBL" id="KAG5496303.1"/>
    </source>
</evidence>
<dbReference type="KEGG" id="phet:94288706"/>
<dbReference type="InterPro" id="IPR011990">
    <property type="entry name" value="TPR-like_helical_dom_sf"/>
</dbReference>
<feature type="compositionally biased region" description="Polar residues" evidence="1">
    <location>
        <begin position="582"/>
        <end position="600"/>
    </location>
</feature>
<feature type="compositionally biased region" description="Basic and acidic residues" evidence="1">
    <location>
        <begin position="1908"/>
        <end position="1931"/>
    </location>
</feature>
<feature type="region of interest" description="Disordered" evidence="1">
    <location>
        <begin position="1689"/>
        <end position="1779"/>
    </location>
</feature>
<feature type="compositionally biased region" description="Polar residues" evidence="1">
    <location>
        <begin position="1003"/>
        <end position="1013"/>
    </location>
</feature>
<feature type="region of interest" description="Disordered" evidence="1">
    <location>
        <begin position="2371"/>
        <end position="2401"/>
    </location>
</feature>
<feature type="compositionally biased region" description="Polar residues" evidence="1">
    <location>
        <begin position="1266"/>
        <end position="1275"/>
    </location>
</feature>
<feature type="compositionally biased region" description="Low complexity" evidence="1">
    <location>
        <begin position="387"/>
        <end position="402"/>
    </location>
</feature>
<dbReference type="PROSITE" id="PS50096">
    <property type="entry name" value="IQ"/>
    <property type="match status" value="1"/>
</dbReference>
<feature type="compositionally biased region" description="Pro residues" evidence="1">
    <location>
        <begin position="933"/>
        <end position="954"/>
    </location>
</feature>
<dbReference type="RefSeq" id="XP_067754786.1">
    <property type="nucleotide sequence ID" value="XM_067898629.1"/>
</dbReference>
<evidence type="ECO:0000313" key="3">
    <source>
        <dbReference type="Proteomes" id="UP000674318"/>
    </source>
</evidence>
<reference evidence="2 3" key="1">
    <citation type="submission" date="2021-02" db="EMBL/GenBank/DDBJ databases">
        <title>Porcisia hertigi Genome sequencing and assembly.</title>
        <authorList>
            <person name="Almutairi H."/>
            <person name="Gatherer D."/>
        </authorList>
    </citation>
    <scope>NUCLEOTIDE SEQUENCE [LARGE SCALE GENOMIC DNA]</scope>
    <source>
        <strain evidence="2 3">C119</strain>
    </source>
</reference>
<dbReference type="OrthoDB" id="267378at2759"/>
<feature type="region of interest" description="Disordered" evidence="1">
    <location>
        <begin position="1792"/>
        <end position="1846"/>
    </location>
</feature>
<evidence type="ECO:0000256" key="1">
    <source>
        <dbReference type="SAM" id="MobiDB-lite"/>
    </source>
</evidence>
<dbReference type="Gene3D" id="1.25.40.10">
    <property type="entry name" value="Tetratricopeptide repeat domain"/>
    <property type="match status" value="1"/>
</dbReference>